<dbReference type="EMBL" id="CP026512">
    <property type="protein sequence ID" value="QAX81552.1"/>
    <property type="molecule type" value="Genomic_DNA"/>
</dbReference>
<dbReference type="Proteomes" id="UP000288953">
    <property type="component" value="Chromosome"/>
</dbReference>
<proteinExistence type="predicted"/>
<evidence type="ECO:0000313" key="1">
    <source>
        <dbReference type="EMBL" id="QAX81552.1"/>
    </source>
</evidence>
<keyword evidence="2" id="KW-1185">Reference proteome</keyword>
<gene>
    <name evidence="1" type="ORF">C3B55_00188</name>
</gene>
<organism evidence="1 2">
    <name type="scientific">Candidatus Pseudomonas adelgestsugas</name>
    <dbReference type="NCBI Taxonomy" id="1302376"/>
    <lineage>
        <taxon>Bacteria</taxon>
        <taxon>Pseudomonadati</taxon>
        <taxon>Pseudomonadota</taxon>
        <taxon>Gammaproteobacteria</taxon>
        <taxon>Pseudomonadales</taxon>
        <taxon>Pseudomonadaceae</taxon>
        <taxon>Pseudomonas</taxon>
    </lineage>
</organism>
<sequence>MALKVSVICAYYSGIASMLRPHKELSGAKEASIQPLTNLHT</sequence>
<accession>A0ABX5R7C7</accession>
<evidence type="ECO:0000313" key="2">
    <source>
        <dbReference type="Proteomes" id="UP000288953"/>
    </source>
</evidence>
<name>A0ABX5R7C7_9PSED</name>
<protein>
    <submittedName>
        <fullName evidence="1">Uncharacterized protein</fullName>
    </submittedName>
</protein>
<reference evidence="1 2" key="1">
    <citation type="journal article" date="2018" name="Genome Biol. Evol.">
        <title>Partnering With a Pest: Genomes of Hemlock Woolly Adelgid Symbionts Reveal Atypical Nutritional Provisioning Patterns in Dual-Obligate Bacteria.</title>
        <authorList>
            <person name="Weglarz K.M."/>
            <person name="Havill N.P."/>
            <person name="Burke G.R."/>
            <person name="von Dohlen C.D."/>
        </authorList>
    </citation>
    <scope>NUCLEOTIDE SEQUENCE [LARGE SCALE GENOMIC DNA]</scope>
    <source>
        <strain evidence="1 2">HWA_ENA</strain>
    </source>
</reference>